<dbReference type="InterPro" id="IPR036969">
    <property type="entry name" value="Citrate_synthase_sf"/>
</dbReference>
<comment type="similarity">
    <text evidence="2">Belongs to the citrate synthase family.</text>
</comment>
<evidence type="ECO:0000256" key="1">
    <source>
        <dbReference type="ARBA" id="ARBA00005163"/>
    </source>
</evidence>
<dbReference type="PRINTS" id="PR00143">
    <property type="entry name" value="CITRTSNTHASE"/>
</dbReference>
<reference evidence="7" key="1">
    <citation type="journal article" date="2019" name="Int. J. Syst. Evol. Microbiol.">
        <title>The Global Catalogue of Microorganisms (GCM) 10K type strain sequencing project: providing services to taxonomists for standard genome sequencing and annotation.</title>
        <authorList>
            <consortium name="The Broad Institute Genomics Platform"/>
            <consortium name="The Broad Institute Genome Sequencing Center for Infectious Disease"/>
            <person name="Wu L."/>
            <person name="Ma J."/>
        </authorList>
    </citation>
    <scope>NUCLEOTIDE SEQUENCE [LARGE SCALE GENOMIC DNA]</scope>
    <source>
        <strain evidence="7">CCM 7043</strain>
    </source>
</reference>
<comment type="pathway">
    <text evidence="1">Carbohydrate metabolism; tricarboxylic acid cycle.</text>
</comment>
<dbReference type="SUPFAM" id="SSF46955">
    <property type="entry name" value="Putative DNA-binding domain"/>
    <property type="match status" value="1"/>
</dbReference>
<name>A0ABW4FA03_9PSEU</name>
<comment type="caution">
    <text evidence="6">The sequence shown here is derived from an EMBL/GenBank/DDBJ whole genome shotgun (WGS) entry which is preliminary data.</text>
</comment>
<dbReference type="Gene3D" id="1.10.580.10">
    <property type="entry name" value="Citrate Synthase, domain 1"/>
    <property type="match status" value="1"/>
</dbReference>
<evidence type="ECO:0000256" key="4">
    <source>
        <dbReference type="ARBA" id="ARBA00022679"/>
    </source>
</evidence>
<sequence length="420" mass="44373">MSTSAGPRSDVISIAQAAGLLGVKPATVYAYISRGQLSSSRLPDDRRSWLSRTEVEEFARRRGARPLAAPLPLDLRLPEAASTAPAETSVGWIADDRLLFRGLDATELAVSVPYAEVAELLWTGVIAPGRLHRLDARLRRSIQRTQAAMPGSSLPLDRLKATAILLGAADPFRYDLSRPAVLSAARTLAPAFVESLPLLATTEAPDDGDVDGSDDLATRLWSRLTPARPREAQLALLSAALVLLAEHGLGPSTRAAREAAASAADPYSVVLAGMSVASGLLLGGGSSLAVQAWLEEIDTVAAVSRVLADRLLRGDKISGFGQPRYRVPDPRAALLLELLAASQGDPERQRIVTAVVAAVRERRGLAPNAEFALGAMCFVHGMPRGAGEAVLVIARCAGWIAHAVEEYEATPGPHAPLSRT</sequence>
<gene>
    <name evidence="6" type="ORF">ACFSJD_43700</name>
</gene>
<dbReference type="InterPro" id="IPR016143">
    <property type="entry name" value="Citrate_synth-like_sm_a-sub"/>
</dbReference>
<dbReference type="InterPro" id="IPR016142">
    <property type="entry name" value="Citrate_synth-like_lrg_a-sub"/>
</dbReference>
<dbReference type="EMBL" id="JBHUCO010000083">
    <property type="protein sequence ID" value="MFD1524451.1"/>
    <property type="molecule type" value="Genomic_DNA"/>
</dbReference>
<dbReference type="PANTHER" id="PTHR11739">
    <property type="entry name" value="CITRATE SYNTHASE"/>
    <property type="match status" value="1"/>
</dbReference>
<dbReference type="InterPro" id="IPR041657">
    <property type="entry name" value="HTH_17"/>
</dbReference>
<evidence type="ECO:0000256" key="3">
    <source>
        <dbReference type="ARBA" id="ARBA00012972"/>
    </source>
</evidence>
<feature type="domain" description="Helix-turn-helix" evidence="5">
    <location>
        <begin position="13"/>
        <end position="62"/>
    </location>
</feature>
<evidence type="ECO:0000313" key="7">
    <source>
        <dbReference type="Proteomes" id="UP001597114"/>
    </source>
</evidence>
<organism evidence="6 7">
    <name type="scientific">Pseudonocardia yunnanensis</name>
    <dbReference type="NCBI Taxonomy" id="58107"/>
    <lineage>
        <taxon>Bacteria</taxon>
        <taxon>Bacillati</taxon>
        <taxon>Actinomycetota</taxon>
        <taxon>Actinomycetes</taxon>
        <taxon>Pseudonocardiales</taxon>
        <taxon>Pseudonocardiaceae</taxon>
        <taxon>Pseudonocardia</taxon>
    </lineage>
</organism>
<accession>A0ABW4FA03</accession>
<dbReference type="PANTHER" id="PTHR11739:SF4">
    <property type="entry name" value="CITRATE SYNTHASE, PEROXISOMAL"/>
    <property type="match status" value="1"/>
</dbReference>
<protein>
    <recommendedName>
        <fullName evidence="3">citrate synthase (unknown stereospecificity)</fullName>
        <ecNumber evidence="3">2.3.3.16</ecNumber>
    </recommendedName>
</protein>
<evidence type="ECO:0000259" key="5">
    <source>
        <dbReference type="Pfam" id="PF12728"/>
    </source>
</evidence>
<keyword evidence="4" id="KW-0808">Transferase</keyword>
<dbReference type="Gene3D" id="1.10.230.10">
    <property type="entry name" value="Cytochrome P450-Terp, domain 2"/>
    <property type="match status" value="1"/>
</dbReference>
<dbReference type="Pfam" id="PF00285">
    <property type="entry name" value="Citrate_synt"/>
    <property type="match status" value="1"/>
</dbReference>
<dbReference type="InterPro" id="IPR002020">
    <property type="entry name" value="Citrate_synthase"/>
</dbReference>
<evidence type="ECO:0000256" key="2">
    <source>
        <dbReference type="ARBA" id="ARBA00010566"/>
    </source>
</evidence>
<dbReference type="InterPro" id="IPR009061">
    <property type="entry name" value="DNA-bd_dom_put_sf"/>
</dbReference>
<dbReference type="Proteomes" id="UP001597114">
    <property type="component" value="Unassembled WGS sequence"/>
</dbReference>
<dbReference type="RefSeq" id="WP_344727822.1">
    <property type="nucleotide sequence ID" value="NZ_BAAAUS010000047.1"/>
</dbReference>
<keyword evidence="7" id="KW-1185">Reference proteome</keyword>
<dbReference type="SUPFAM" id="SSF48256">
    <property type="entry name" value="Citrate synthase"/>
    <property type="match status" value="1"/>
</dbReference>
<dbReference type="EC" id="2.3.3.16" evidence="3"/>
<evidence type="ECO:0000313" key="6">
    <source>
        <dbReference type="EMBL" id="MFD1524451.1"/>
    </source>
</evidence>
<dbReference type="Pfam" id="PF12728">
    <property type="entry name" value="HTH_17"/>
    <property type="match status" value="1"/>
</dbReference>
<proteinExistence type="inferred from homology"/>